<evidence type="ECO:0000313" key="7">
    <source>
        <dbReference type="Proteomes" id="UP000440224"/>
    </source>
</evidence>
<evidence type="ECO:0000256" key="3">
    <source>
        <dbReference type="ARBA" id="ARBA00022777"/>
    </source>
</evidence>
<dbReference type="SUPFAM" id="SSF52540">
    <property type="entry name" value="P-loop containing nucleoside triphosphate hydrolases"/>
    <property type="match status" value="1"/>
</dbReference>
<keyword evidence="7" id="KW-1185">Reference proteome</keyword>
<evidence type="ECO:0000256" key="4">
    <source>
        <dbReference type="ARBA" id="ARBA00022840"/>
    </source>
</evidence>
<sequence length="669" mass="72844">MLGIGEILGGRFEIVRNATIGGMGAVYEARERATGERLAVKVLRARLSDEAARFEREAAILAASPHPRIVRFVARGVLARGEPWLVMEWLEGEDLRRRLRRGPLGVAEGLRLLRAAAEALSALHARGVVHRDVKPENLFLQGGRIEGLKLLDLGVAQLAGASRLTDTGLVVGTPGYMAPEQARSGGPLDARADVFSLGAVLFECVTGQPAFKGSHGLGMIARMLYDETPRLGELVPGVPEGLDALVARMLAKDPEARPRDGRALTEALAPAWSSGEGKEAPARRRDCLGEGERRAVVKPEAPTERPRLLLGKPTPYVDRDHELAMFEHIFEQCVEDGLAHGVLVVAPPGMGKTRFAYEATRALRARGGPISIWKARADPLRQSTAFELLGQALQHVQRGGARLEELHEALRAPLLADRIKEAWLSFVLAECAFSPVLLVLDDLQWSDRRTVDLVDAALRECRGAPLCVLALARPEVHDTFPGLWSSRRLHELRLRKLGPRARRALVRHVLGDVVTEATAARLAALSEGNAFYLEELIRAAVEGPPNTLPETVVAMVQSRLGQLDGAARRVLRAASIFGETFWAGGVSYLLGPSHPHQGTAVREVLARLRDGEFVAASREDRFPGEEALRFRHALLREGAYSMLTEEDRALGHRLAGEWLEKRGGEGGAG</sequence>
<reference evidence="6 7" key="1">
    <citation type="submission" date="2019-10" db="EMBL/GenBank/DDBJ databases">
        <title>A soil myxobacterium in the family Polyangiaceae.</title>
        <authorList>
            <person name="Li Y."/>
            <person name="Wang J."/>
        </authorList>
    </citation>
    <scope>NUCLEOTIDE SEQUENCE [LARGE SCALE GENOMIC DNA]</scope>
    <source>
        <strain evidence="6 7">DSM 14734</strain>
    </source>
</reference>
<dbReference type="SUPFAM" id="SSF56112">
    <property type="entry name" value="Protein kinase-like (PK-like)"/>
    <property type="match status" value="1"/>
</dbReference>
<comment type="caution">
    <text evidence="6">The sequence shown here is derived from an EMBL/GenBank/DDBJ whole genome shotgun (WGS) entry which is preliminary data.</text>
</comment>
<dbReference type="AlphaFoldDB" id="A0A6N7Q9B0"/>
<evidence type="ECO:0000256" key="1">
    <source>
        <dbReference type="ARBA" id="ARBA00022679"/>
    </source>
</evidence>
<dbReference type="EMBL" id="WJIE01000017">
    <property type="protein sequence ID" value="MRG97471.1"/>
    <property type="molecule type" value="Genomic_DNA"/>
</dbReference>
<dbReference type="Pfam" id="PF00069">
    <property type="entry name" value="Pkinase"/>
    <property type="match status" value="1"/>
</dbReference>
<dbReference type="PROSITE" id="PS00108">
    <property type="entry name" value="PROTEIN_KINASE_ST"/>
    <property type="match status" value="1"/>
</dbReference>
<dbReference type="InterPro" id="IPR041664">
    <property type="entry name" value="AAA_16"/>
</dbReference>
<dbReference type="Gene3D" id="3.40.50.300">
    <property type="entry name" value="P-loop containing nucleotide triphosphate hydrolases"/>
    <property type="match status" value="1"/>
</dbReference>
<evidence type="ECO:0000313" key="6">
    <source>
        <dbReference type="EMBL" id="MRG97471.1"/>
    </source>
</evidence>
<accession>A0A6N7Q9B0</accession>
<evidence type="ECO:0000259" key="5">
    <source>
        <dbReference type="PROSITE" id="PS50011"/>
    </source>
</evidence>
<dbReference type="PANTHER" id="PTHR43289:SF6">
    <property type="entry name" value="SERINE_THREONINE-PROTEIN KINASE NEKL-3"/>
    <property type="match status" value="1"/>
</dbReference>
<name>A0A6N7Q9B0_9BACT</name>
<keyword evidence="3 6" id="KW-0418">Kinase</keyword>
<dbReference type="InterPro" id="IPR000719">
    <property type="entry name" value="Prot_kinase_dom"/>
</dbReference>
<organism evidence="6 7">
    <name type="scientific">Polyangium spumosum</name>
    <dbReference type="NCBI Taxonomy" id="889282"/>
    <lineage>
        <taxon>Bacteria</taxon>
        <taxon>Pseudomonadati</taxon>
        <taxon>Myxococcota</taxon>
        <taxon>Polyangia</taxon>
        <taxon>Polyangiales</taxon>
        <taxon>Polyangiaceae</taxon>
        <taxon>Polyangium</taxon>
    </lineage>
</organism>
<dbReference type="GO" id="GO:0004674">
    <property type="term" value="F:protein serine/threonine kinase activity"/>
    <property type="evidence" value="ECO:0007669"/>
    <property type="project" value="TreeGrafter"/>
</dbReference>
<dbReference type="InterPro" id="IPR027417">
    <property type="entry name" value="P-loop_NTPase"/>
</dbReference>
<dbReference type="Gene3D" id="1.10.510.10">
    <property type="entry name" value="Transferase(Phosphotransferase) domain 1"/>
    <property type="match status" value="1"/>
</dbReference>
<keyword evidence="2" id="KW-0547">Nucleotide-binding</keyword>
<dbReference type="Gene3D" id="3.30.200.20">
    <property type="entry name" value="Phosphorylase Kinase, domain 1"/>
    <property type="match status" value="1"/>
</dbReference>
<keyword evidence="1" id="KW-0808">Transferase</keyword>
<dbReference type="Proteomes" id="UP000440224">
    <property type="component" value="Unassembled WGS sequence"/>
</dbReference>
<dbReference type="GO" id="GO:0005524">
    <property type="term" value="F:ATP binding"/>
    <property type="evidence" value="ECO:0007669"/>
    <property type="project" value="UniProtKB-KW"/>
</dbReference>
<gene>
    <name evidence="6" type="ORF">GF068_36915</name>
</gene>
<protein>
    <submittedName>
        <fullName evidence="6">Protein kinase</fullName>
    </submittedName>
</protein>
<dbReference type="CDD" id="cd14014">
    <property type="entry name" value="STKc_PknB_like"/>
    <property type="match status" value="1"/>
</dbReference>
<feature type="domain" description="Protein kinase" evidence="5">
    <location>
        <begin position="12"/>
        <end position="269"/>
    </location>
</feature>
<dbReference type="InterPro" id="IPR011009">
    <property type="entry name" value="Kinase-like_dom_sf"/>
</dbReference>
<keyword evidence="4" id="KW-0067">ATP-binding</keyword>
<evidence type="ECO:0000256" key="2">
    <source>
        <dbReference type="ARBA" id="ARBA00022741"/>
    </source>
</evidence>
<dbReference type="SMART" id="SM00220">
    <property type="entry name" value="S_TKc"/>
    <property type="match status" value="1"/>
</dbReference>
<dbReference type="Pfam" id="PF13191">
    <property type="entry name" value="AAA_16"/>
    <property type="match status" value="1"/>
</dbReference>
<dbReference type="InterPro" id="IPR008271">
    <property type="entry name" value="Ser/Thr_kinase_AS"/>
</dbReference>
<dbReference type="PANTHER" id="PTHR43289">
    <property type="entry name" value="MITOGEN-ACTIVATED PROTEIN KINASE KINASE KINASE 20-RELATED"/>
    <property type="match status" value="1"/>
</dbReference>
<dbReference type="RefSeq" id="WP_153824251.1">
    <property type="nucleotide sequence ID" value="NZ_WJIE01000017.1"/>
</dbReference>
<proteinExistence type="predicted"/>
<dbReference type="OrthoDB" id="9758570at2"/>
<dbReference type="PROSITE" id="PS50011">
    <property type="entry name" value="PROTEIN_KINASE_DOM"/>
    <property type="match status" value="1"/>
</dbReference>